<comment type="caution">
    <text evidence="4">The sequence shown here is derived from an EMBL/GenBank/DDBJ whole genome shotgun (WGS) entry which is preliminary data.</text>
</comment>
<dbReference type="Gene3D" id="3.40.630.30">
    <property type="match status" value="1"/>
</dbReference>
<keyword evidence="2" id="KW-0012">Acyltransferase</keyword>
<keyword evidence="1" id="KW-0808">Transferase</keyword>
<gene>
    <name evidence="4" type="ORF">IAB90_04945</name>
</gene>
<reference evidence="4" key="1">
    <citation type="submission" date="2020-10" db="EMBL/GenBank/DDBJ databases">
        <authorList>
            <person name="Gilroy R."/>
        </authorList>
    </citation>
    <scope>NUCLEOTIDE SEQUENCE</scope>
    <source>
        <strain evidence="4">ChiW25-3613</strain>
    </source>
</reference>
<evidence type="ECO:0000259" key="3">
    <source>
        <dbReference type="PROSITE" id="PS51186"/>
    </source>
</evidence>
<organism evidence="4 5">
    <name type="scientific">Candidatus Coproplasma stercoripullorum</name>
    <dbReference type="NCBI Taxonomy" id="2840751"/>
    <lineage>
        <taxon>Bacteria</taxon>
        <taxon>Bacillati</taxon>
        <taxon>Bacillota</taxon>
        <taxon>Clostridia</taxon>
        <taxon>Eubacteriales</taxon>
        <taxon>Candidatus Coproplasma</taxon>
    </lineage>
</organism>
<reference evidence="4" key="2">
    <citation type="journal article" date="2021" name="PeerJ">
        <title>Extensive microbial diversity within the chicken gut microbiome revealed by metagenomics and culture.</title>
        <authorList>
            <person name="Gilroy R."/>
            <person name="Ravi A."/>
            <person name="Getino M."/>
            <person name="Pursley I."/>
            <person name="Horton D.L."/>
            <person name="Alikhan N.F."/>
            <person name="Baker D."/>
            <person name="Gharbi K."/>
            <person name="Hall N."/>
            <person name="Watson M."/>
            <person name="Adriaenssens E.M."/>
            <person name="Foster-Nyarko E."/>
            <person name="Jarju S."/>
            <person name="Secka A."/>
            <person name="Antonio M."/>
            <person name="Oren A."/>
            <person name="Chaudhuri R.R."/>
            <person name="La Ragione R."/>
            <person name="Hildebrand F."/>
            <person name="Pallen M.J."/>
        </authorList>
    </citation>
    <scope>NUCLEOTIDE SEQUENCE</scope>
    <source>
        <strain evidence="4">ChiW25-3613</strain>
    </source>
</reference>
<evidence type="ECO:0000256" key="1">
    <source>
        <dbReference type="ARBA" id="ARBA00022679"/>
    </source>
</evidence>
<dbReference type="InterPro" id="IPR000182">
    <property type="entry name" value="GNAT_dom"/>
</dbReference>
<dbReference type="PROSITE" id="PS51186">
    <property type="entry name" value="GNAT"/>
    <property type="match status" value="1"/>
</dbReference>
<name>A0A9D1AIF5_9FIRM</name>
<proteinExistence type="predicted"/>
<dbReference type="SUPFAM" id="SSF55729">
    <property type="entry name" value="Acyl-CoA N-acyltransferases (Nat)"/>
    <property type="match status" value="1"/>
</dbReference>
<dbReference type="InterPro" id="IPR050832">
    <property type="entry name" value="Bact_Acetyltransf"/>
</dbReference>
<dbReference type="CDD" id="cd04301">
    <property type="entry name" value="NAT_SF"/>
    <property type="match status" value="1"/>
</dbReference>
<evidence type="ECO:0000313" key="4">
    <source>
        <dbReference type="EMBL" id="HIR39714.1"/>
    </source>
</evidence>
<evidence type="ECO:0000256" key="2">
    <source>
        <dbReference type="ARBA" id="ARBA00023315"/>
    </source>
</evidence>
<dbReference type="EMBL" id="DVHB01000082">
    <property type="protein sequence ID" value="HIR39714.1"/>
    <property type="molecule type" value="Genomic_DNA"/>
</dbReference>
<evidence type="ECO:0000313" key="5">
    <source>
        <dbReference type="Proteomes" id="UP000824179"/>
    </source>
</evidence>
<dbReference type="Proteomes" id="UP000824179">
    <property type="component" value="Unassembled WGS sequence"/>
</dbReference>
<sequence length="154" mass="17061">MTVRKAENRDIPAIINLLKQVNEVHAKARPDLFKLATKYSAEEVKGLISGESTPIFVADEGGKVLGYAMCKLIVHSGESIMQDMKSLYIDDICVDEGARGRHVGTEIYSHVLAFAKDIGCYNITLNVWACNPEAEAFYKKLGLVPQKTTMEKII</sequence>
<dbReference type="GO" id="GO:0016747">
    <property type="term" value="F:acyltransferase activity, transferring groups other than amino-acyl groups"/>
    <property type="evidence" value="ECO:0007669"/>
    <property type="project" value="InterPro"/>
</dbReference>
<feature type="domain" description="N-acetyltransferase" evidence="3">
    <location>
        <begin position="1"/>
        <end position="154"/>
    </location>
</feature>
<protein>
    <submittedName>
        <fullName evidence="4">GNAT family N-acetyltransferase</fullName>
    </submittedName>
</protein>
<dbReference type="AlphaFoldDB" id="A0A9D1AIF5"/>
<dbReference type="Pfam" id="PF00583">
    <property type="entry name" value="Acetyltransf_1"/>
    <property type="match status" value="1"/>
</dbReference>
<dbReference type="PANTHER" id="PTHR43877">
    <property type="entry name" value="AMINOALKYLPHOSPHONATE N-ACETYLTRANSFERASE-RELATED-RELATED"/>
    <property type="match status" value="1"/>
</dbReference>
<dbReference type="InterPro" id="IPR016181">
    <property type="entry name" value="Acyl_CoA_acyltransferase"/>
</dbReference>
<accession>A0A9D1AIF5</accession>